<comment type="caution">
    <text evidence="4">The sequence shown here is derived from an EMBL/GenBank/DDBJ whole genome shotgun (WGS) entry which is preliminary data.</text>
</comment>
<dbReference type="InterPro" id="IPR007219">
    <property type="entry name" value="XnlR_reg_dom"/>
</dbReference>
<reference evidence="4" key="1">
    <citation type="submission" date="2022-07" db="EMBL/GenBank/DDBJ databases">
        <title>Genome Sequence of Xylaria arbuscula.</title>
        <authorList>
            <person name="Buettner E."/>
        </authorList>
    </citation>
    <scope>NUCLEOTIDE SEQUENCE</scope>
    <source>
        <strain evidence="4">VT107</strain>
    </source>
</reference>
<dbReference type="PANTHER" id="PTHR31001">
    <property type="entry name" value="UNCHARACTERIZED TRANSCRIPTIONAL REGULATORY PROTEIN"/>
    <property type="match status" value="1"/>
</dbReference>
<dbReference type="Pfam" id="PF04082">
    <property type="entry name" value="Fungal_trans"/>
    <property type="match status" value="1"/>
</dbReference>
<keyword evidence="2" id="KW-0539">Nucleus</keyword>
<evidence type="ECO:0000256" key="1">
    <source>
        <dbReference type="ARBA" id="ARBA00004123"/>
    </source>
</evidence>
<evidence type="ECO:0000256" key="2">
    <source>
        <dbReference type="ARBA" id="ARBA00023242"/>
    </source>
</evidence>
<organism evidence="4 5">
    <name type="scientific">Xylaria arbuscula</name>
    <dbReference type="NCBI Taxonomy" id="114810"/>
    <lineage>
        <taxon>Eukaryota</taxon>
        <taxon>Fungi</taxon>
        <taxon>Dikarya</taxon>
        <taxon>Ascomycota</taxon>
        <taxon>Pezizomycotina</taxon>
        <taxon>Sordariomycetes</taxon>
        <taxon>Xylariomycetidae</taxon>
        <taxon>Xylariales</taxon>
        <taxon>Xylariaceae</taxon>
        <taxon>Xylaria</taxon>
    </lineage>
</organism>
<dbReference type="InterPro" id="IPR050613">
    <property type="entry name" value="Sec_Metabolite_Reg"/>
</dbReference>
<name>A0A9W8TRV2_9PEZI</name>
<evidence type="ECO:0000313" key="5">
    <source>
        <dbReference type="Proteomes" id="UP001148614"/>
    </source>
</evidence>
<protein>
    <recommendedName>
        <fullName evidence="3">Xylanolytic transcriptional activator regulatory domain-containing protein</fullName>
    </recommendedName>
</protein>
<dbReference type="EMBL" id="JANPWZ010000127">
    <property type="protein sequence ID" value="KAJ3579146.1"/>
    <property type="molecule type" value="Genomic_DNA"/>
</dbReference>
<dbReference type="GO" id="GO:0006351">
    <property type="term" value="P:DNA-templated transcription"/>
    <property type="evidence" value="ECO:0007669"/>
    <property type="project" value="InterPro"/>
</dbReference>
<dbReference type="GO" id="GO:0003677">
    <property type="term" value="F:DNA binding"/>
    <property type="evidence" value="ECO:0007669"/>
    <property type="project" value="InterPro"/>
</dbReference>
<evidence type="ECO:0000313" key="4">
    <source>
        <dbReference type="EMBL" id="KAJ3579146.1"/>
    </source>
</evidence>
<dbReference type="CDD" id="cd12148">
    <property type="entry name" value="fungal_TF_MHR"/>
    <property type="match status" value="1"/>
</dbReference>
<dbReference type="AlphaFoldDB" id="A0A9W8TRV2"/>
<keyword evidence="5" id="KW-1185">Reference proteome</keyword>
<sequence length="620" mass="70525">MSLVTDEILARLERLESIVLPKGGNRVEDIDSPTILDTPQSSNSAQDSDLHLLENIGVREDDLISSLSDDLSFVISSVDSILRSQDDARSTGTFGLHSRRGIIMLPLYETAVILYNYFEDNLSHMCPILNFLTIRSLIKSIYTRISQKQPILPSPAALLLSSFALSAFFHHPIGNIQQVTSIEDATILSKYWSRGALDALEHSRRNTSGTLEDVQALIIMSYVMYHLDGFSARYRHLSSTAISMARDLGLHRLDADQGLPTNQNPNLQVLIDREVKRRVYWHLIASDWTQSTMTGPQEGTYTIHPNHIQVTLPTEYEDGSSPGDDLVTRPTGITFLLARIRLAELSREYTDTIPLDTLKVLRIPYKDIISLDEKIKSFLIELPYFFRSDDESRTRSKALETVYTKIPIMRYCILTAAHTRRCRLHQKFLIRMASNLEYHYSRQACLESARAVIQLYREPRSEADSPLMETARMAMAVHYTHLALVIQVMDLCFNKNEPDYDERKDELFATLQMLQGARSISPLLNCSLDSVTEVLRKHHVYLSMDSVTDTTIQQQLSKEIAYPPGDFETHYAQYGFGFGEGSFTIDPSINEFWQNANQFQMDLDSNNWDSLFSNLESGPL</sequence>
<dbReference type="GO" id="GO:0005634">
    <property type="term" value="C:nucleus"/>
    <property type="evidence" value="ECO:0007669"/>
    <property type="project" value="UniProtKB-SubCell"/>
</dbReference>
<dbReference type="GO" id="GO:0008270">
    <property type="term" value="F:zinc ion binding"/>
    <property type="evidence" value="ECO:0007669"/>
    <property type="project" value="InterPro"/>
</dbReference>
<dbReference type="PANTHER" id="PTHR31001:SF90">
    <property type="entry name" value="CENTROMERE DNA-BINDING PROTEIN COMPLEX CBF3 SUBUNIT B"/>
    <property type="match status" value="1"/>
</dbReference>
<dbReference type="Proteomes" id="UP001148614">
    <property type="component" value="Unassembled WGS sequence"/>
</dbReference>
<feature type="domain" description="Xylanolytic transcriptional activator regulatory" evidence="3">
    <location>
        <begin position="117"/>
        <end position="346"/>
    </location>
</feature>
<gene>
    <name evidence="4" type="ORF">NPX13_g1426</name>
</gene>
<evidence type="ECO:0000259" key="3">
    <source>
        <dbReference type="Pfam" id="PF04082"/>
    </source>
</evidence>
<proteinExistence type="predicted"/>
<comment type="subcellular location">
    <subcellularLocation>
        <location evidence="1">Nucleus</location>
    </subcellularLocation>
</comment>
<accession>A0A9W8TRV2</accession>
<dbReference type="VEuPathDB" id="FungiDB:F4678DRAFT_398959"/>